<dbReference type="Proteomes" id="UP000265520">
    <property type="component" value="Unassembled WGS sequence"/>
</dbReference>
<proteinExistence type="predicted"/>
<organism evidence="1 2">
    <name type="scientific">Trifolium medium</name>
    <dbReference type="NCBI Taxonomy" id="97028"/>
    <lineage>
        <taxon>Eukaryota</taxon>
        <taxon>Viridiplantae</taxon>
        <taxon>Streptophyta</taxon>
        <taxon>Embryophyta</taxon>
        <taxon>Tracheophyta</taxon>
        <taxon>Spermatophyta</taxon>
        <taxon>Magnoliopsida</taxon>
        <taxon>eudicotyledons</taxon>
        <taxon>Gunneridae</taxon>
        <taxon>Pentapetalae</taxon>
        <taxon>rosids</taxon>
        <taxon>fabids</taxon>
        <taxon>Fabales</taxon>
        <taxon>Fabaceae</taxon>
        <taxon>Papilionoideae</taxon>
        <taxon>50 kb inversion clade</taxon>
        <taxon>NPAAA clade</taxon>
        <taxon>Hologalegina</taxon>
        <taxon>IRL clade</taxon>
        <taxon>Trifolieae</taxon>
        <taxon>Trifolium</taxon>
    </lineage>
</organism>
<dbReference type="EMBL" id="LXQA010013917">
    <property type="protein sequence ID" value="MCH88315.1"/>
    <property type="molecule type" value="Genomic_DNA"/>
</dbReference>
<comment type="caution">
    <text evidence="1">The sequence shown here is derived from an EMBL/GenBank/DDBJ whole genome shotgun (WGS) entry which is preliminary data.</text>
</comment>
<keyword evidence="2" id="KW-1185">Reference proteome</keyword>
<evidence type="ECO:0000313" key="2">
    <source>
        <dbReference type="Proteomes" id="UP000265520"/>
    </source>
</evidence>
<sequence>MSLVNIMNKYRKMMAASASPSINLSLSPHALVVGLMASDTPIQVIEWVEGDPSPVA</sequence>
<dbReference type="AlphaFoldDB" id="A0A392MMJ7"/>
<protein>
    <submittedName>
        <fullName evidence="1">Uncharacterized protein</fullName>
    </submittedName>
</protein>
<name>A0A392MMJ7_9FABA</name>
<accession>A0A392MMJ7</accession>
<gene>
    <name evidence="1" type="ORF">A2U01_0009199</name>
</gene>
<evidence type="ECO:0000313" key="1">
    <source>
        <dbReference type="EMBL" id="MCH88315.1"/>
    </source>
</evidence>
<reference evidence="1 2" key="1">
    <citation type="journal article" date="2018" name="Front. Plant Sci.">
        <title>Red Clover (Trifolium pratense) and Zigzag Clover (T. medium) - A Picture of Genomic Similarities and Differences.</title>
        <authorList>
            <person name="Dluhosova J."/>
            <person name="Istvanek J."/>
            <person name="Nedelnik J."/>
            <person name="Repkova J."/>
        </authorList>
    </citation>
    <scope>NUCLEOTIDE SEQUENCE [LARGE SCALE GENOMIC DNA]</scope>
    <source>
        <strain evidence="2">cv. 10/8</strain>
        <tissue evidence="1">Leaf</tissue>
    </source>
</reference>